<comment type="caution">
    <text evidence="3">The sequence shown here is derived from an EMBL/GenBank/DDBJ whole genome shotgun (WGS) entry which is preliminary data.</text>
</comment>
<organism evidence="3 4">
    <name type="scientific">Cytobacillus eiseniae</name>
    <dbReference type="NCBI Taxonomy" id="762947"/>
    <lineage>
        <taxon>Bacteria</taxon>
        <taxon>Bacillati</taxon>
        <taxon>Bacillota</taxon>
        <taxon>Bacilli</taxon>
        <taxon>Bacillales</taxon>
        <taxon>Bacillaceae</taxon>
        <taxon>Cytobacillus</taxon>
    </lineage>
</organism>
<dbReference type="EMBL" id="JAGIKZ010000037">
    <property type="protein sequence ID" value="MBP2243194.1"/>
    <property type="molecule type" value="Genomic_DNA"/>
</dbReference>
<sequence>MQTYELEHEDTFEMFNHEESNPLVGKGYGINLSDVNTMVKVVNKCIQKYRPSFSSSLVEPVHIVSSESAAGSLRVGLERPKVVIGFPDSFSIGPLWKLDVKEGQTFRNQWVYEHINYELDDFEYENKFANTLRKLEDIPQQVPIYIWYGNNADEQTGLRYLLFLLRDKTNDIFLMNSTELYKRYIEREDRDQKIFHTAHIEQKELKLLFDKGQTALPISKQKRMQLQEEWNSLAQTKEVLRLWLKGEIKGINEDHFDPLIIKTIEMLHRKQEKKEFIKAGMVIGEILSESTELMNAFFLEYRIRHLLYSGILELKGIPKSMRHYSVRL</sequence>
<dbReference type="Pfam" id="PF12395">
    <property type="entry name" value="DUF3658"/>
    <property type="match status" value="1"/>
</dbReference>
<evidence type="ECO:0000259" key="1">
    <source>
        <dbReference type="Pfam" id="PF08874"/>
    </source>
</evidence>
<evidence type="ECO:0000313" key="3">
    <source>
        <dbReference type="EMBL" id="MBP2243194.1"/>
    </source>
</evidence>
<protein>
    <recommendedName>
        <fullName evidence="5">DUF1835 domain-containing protein</fullName>
    </recommendedName>
</protein>
<accession>A0ABS4RLM5</accession>
<evidence type="ECO:0000313" key="4">
    <source>
        <dbReference type="Proteomes" id="UP001519293"/>
    </source>
</evidence>
<name>A0ABS4RLM5_9BACI</name>
<dbReference type="Pfam" id="PF08874">
    <property type="entry name" value="DUF1835"/>
    <property type="match status" value="1"/>
</dbReference>
<reference evidence="3 4" key="1">
    <citation type="submission" date="2021-03" db="EMBL/GenBank/DDBJ databases">
        <title>Genomic Encyclopedia of Type Strains, Phase IV (KMG-IV): sequencing the most valuable type-strain genomes for metagenomic binning, comparative biology and taxonomic classification.</title>
        <authorList>
            <person name="Goeker M."/>
        </authorList>
    </citation>
    <scope>NUCLEOTIDE SEQUENCE [LARGE SCALE GENOMIC DNA]</scope>
    <source>
        <strain evidence="3 4">DSM 26675</strain>
    </source>
</reference>
<feature type="domain" description="DUF1835" evidence="1">
    <location>
        <begin position="61"/>
        <end position="176"/>
    </location>
</feature>
<dbReference type="Proteomes" id="UP001519293">
    <property type="component" value="Unassembled WGS sequence"/>
</dbReference>
<feature type="domain" description="DUF3658" evidence="2">
    <location>
        <begin position="214"/>
        <end position="324"/>
    </location>
</feature>
<gene>
    <name evidence="3" type="ORF">J2Z40_003782</name>
</gene>
<evidence type="ECO:0000259" key="2">
    <source>
        <dbReference type="Pfam" id="PF12395"/>
    </source>
</evidence>
<keyword evidence="4" id="KW-1185">Reference proteome</keyword>
<dbReference type="InterPro" id="IPR022123">
    <property type="entry name" value="DUF3658"/>
</dbReference>
<dbReference type="RefSeq" id="WP_162840471.1">
    <property type="nucleotide sequence ID" value="NZ_JAGIKZ010000037.1"/>
</dbReference>
<proteinExistence type="predicted"/>
<evidence type="ECO:0008006" key="5">
    <source>
        <dbReference type="Google" id="ProtNLM"/>
    </source>
</evidence>
<dbReference type="InterPro" id="IPR014973">
    <property type="entry name" value="DUF1835"/>
</dbReference>